<dbReference type="FunFam" id="1.10.540.10:FF:000026">
    <property type="entry name" value="Acyl-CoA dehydrogenase medium chain"/>
    <property type="match status" value="1"/>
</dbReference>
<dbReference type="SUPFAM" id="SSF56645">
    <property type="entry name" value="Acyl-CoA dehydrogenase NM domain-like"/>
    <property type="match status" value="1"/>
</dbReference>
<sequence length="378" mass="41469">MNELQVELKSQLEKFCLAKIEPFMEHDDETEEFRMSIFTDLGELGFCGMTIPEAYGGAGLTYQDCAVALEEIAKYSVPYAVTVSVSTMVQSIINDFGTEKQKSTFLPPLTAGQEIGAFCLSESGAGSDASSLKTTAKKADGGYILNGTKLWITSGGIAKTYIVMARTGGEGSKGVSAFIVRDGTPGLSFGKKEKKMGWRTSPTREVIFENCFVPEENRLLLEGEGFKVAMAALDKGRITIGSIGVGLAQRALDESVKYSLTRQQFNQPIFDFQGLQFMMADMACETEASRLLVQEAARLYDEGRPNQKIASFAKLKSTDTAMKVTTDAVQILGGVGYTREYPVERFMRDAKVLQIVEGTNQVQRVVIARQLKKEYTTH</sequence>
<evidence type="ECO:0000313" key="10">
    <source>
        <dbReference type="Proteomes" id="UP000235584"/>
    </source>
</evidence>
<organism evidence="9 10">
    <name type="scientific">Bacteriovorax stolpii</name>
    <name type="common">Bdellovibrio stolpii</name>
    <dbReference type="NCBI Taxonomy" id="960"/>
    <lineage>
        <taxon>Bacteria</taxon>
        <taxon>Pseudomonadati</taxon>
        <taxon>Bdellovibrionota</taxon>
        <taxon>Bacteriovoracia</taxon>
        <taxon>Bacteriovoracales</taxon>
        <taxon>Bacteriovoracaceae</taxon>
        <taxon>Bacteriovorax</taxon>
    </lineage>
</organism>
<dbReference type="InterPro" id="IPR036250">
    <property type="entry name" value="AcylCo_DH-like_C"/>
</dbReference>
<dbReference type="EMBL" id="CP025704">
    <property type="protein sequence ID" value="AUN99308.1"/>
    <property type="molecule type" value="Genomic_DNA"/>
</dbReference>
<dbReference type="PROSITE" id="PS00072">
    <property type="entry name" value="ACYL_COA_DH_1"/>
    <property type="match status" value="1"/>
</dbReference>
<name>A0A2K9NUY0_BACTC</name>
<gene>
    <name evidence="9" type="ORF">C0V70_14575</name>
</gene>
<keyword evidence="3 8" id="KW-0285">Flavoprotein</keyword>
<dbReference type="FunFam" id="1.20.140.10:FF:000004">
    <property type="entry name" value="Acyl-CoA dehydrogenase FadE25"/>
    <property type="match status" value="1"/>
</dbReference>
<evidence type="ECO:0000256" key="5">
    <source>
        <dbReference type="ARBA" id="ARBA00023002"/>
    </source>
</evidence>
<accession>A0A2K9NUY0</accession>
<dbReference type="Pfam" id="PF00441">
    <property type="entry name" value="Acyl-CoA_dh_1"/>
    <property type="match status" value="1"/>
</dbReference>
<dbReference type="KEGG" id="bsto:C0V70_14575"/>
<evidence type="ECO:0000256" key="4">
    <source>
        <dbReference type="ARBA" id="ARBA00022827"/>
    </source>
</evidence>
<dbReference type="EC" id="1.3.8.10" evidence="6"/>
<dbReference type="InterPro" id="IPR037069">
    <property type="entry name" value="AcylCoA_DH/ox_N_sf"/>
</dbReference>
<dbReference type="Pfam" id="PF02770">
    <property type="entry name" value="Acyl-CoA_dh_M"/>
    <property type="match status" value="1"/>
</dbReference>
<dbReference type="InterPro" id="IPR009100">
    <property type="entry name" value="AcylCoA_DH/oxidase_NM_dom_sf"/>
</dbReference>
<protein>
    <recommendedName>
        <fullName evidence="7">Cyclohex-1-ene-1-carbonyl-CoA dehydrogenase</fullName>
        <ecNumber evidence="6">1.3.8.10</ecNumber>
    </recommendedName>
</protein>
<comment type="similarity">
    <text evidence="2 8">Belongs to the acyl-CoA dehydrogenase family.</text>
</comment>
<comment type="cofactor">
    <cofactor evidence="1 8">
        <name>FAD</name>
        <dbReference type="ChEBI" id="CHEBI:57692"/>
    </cofactor>
</comment>
<dbReference type="PANTHER" id="PTHR43884:SF12">
    <property type="entry name" value="ISOVALERYL-COA DEHYDROGENASE, MITOCHONDRIAL-RELATED"/>
    <property type="match status" value="1"/>
</dbReference>
<keyword evidence="4 8" id="KW-0274">FAD</keyword>
<dbReference type="Pfam" id="PF02771">
    <property type="entry name" value="Acyl-CoA_dh_N"/>
    <property type="match status" value="1"/>
</dbReference>
<dbReference type="Proteomes" id="UP000235584">
    <property type="component" value="Chromosome"/>
</dbReference>
<dbReference type="PANTHER" id="PTHR43884">
    <property type="entry name" value="ACYL-COA DEHYDROGENASE"/>
    <property type="match status" value="1"/>
</dbReference>
<dbReference type="PIRSF" id="PIRSF016578">
    <property type="entry name" value="HsaA"/>
    <property type="match status" value="1"/>
</dbReference>
<dbReference type="RefSeq" id="WP_102244599.1">
    <property type="nucleotide sequence ID" value="NZ_CP025704.1"/>
</dbReference>
<dbReference type="Gene3D" id="2.40.110.10">
    <property type="entry name" value="Butyryl-CoA Dehydrogenase, subunit A, domain 2"/>
    <property type="match status" value="1"/>
</dbReference>
<dbReference type="Gene3D" id="1.10.540.10">
    <property type="entry name" value="Acyl-CoA dehydrogenase/oxidase, N-terminal domain"/>
    <property type="match status" value="1"/>
</dbReference>
<evidence type="ECO:0000256" key="8">
    <source>
        <dbReference type="RuleBase" id="RU362125"/>
    </source>
</evidence>
<dbReference type="AlphaFoldDB" id="A0A2K9NUY0"/>
<keyword evidence="5 8" id="KW-0560">Oxidoreductase</keyword>
<dbReference type="InterPro" id="IPR046373">
    <property type="entry name" value="Acyl-CoA_Oxase/DH_mid-dom_sf"/>
</dbReference>
<keyword evidence="10" id="KW-1185">Reference proteome</keyword>
<dbReference type="InterPro" id="IPR006091">
    <property type="entry name" value="Acyl-CoA_Oxase/DH_mid-dom"/>
</dbReference>
<evidence type="ECO:0000256" key="6">
    <source>
        <dbReference type="ARBA" id="ARBA00066362"/>
    </source>
</evidence>
<reference evidence="9 10" key="1">
    <citation type="submission" date="2018-01" db="EMBL/GenBank/DDBJ databases">
        <title>Complete genome sequence of Bacteriovorax stolpii DSM12778.</title>
        <authorList>
            <person name="Tang B."/>
            <person name="Chang J."/>
        </authorList>
    </citation>
    <scope>NUCLEOTIDE SEQUENCE [LARGE SCALE GENOMIC DNA]</scope>
    <source>
        <strain evidence="9 10">DSM 12778</strain>
    </source>
</reference>
<dbReference type="GO" id="GO:0003995">
    <property type="term" value="F:acyl-CoA dehydrogenase activity"/>
    <property type="evidence" value="ECO:0007669"/>
    <property type="project" value="InterPro"/>
</dbReference>
<dbReference type="GO" id="GO:0050660">
    <property type="term" value="F:flavin adenine dinucleotide binding"/>
    <property type="evidence" value="ECO:0007669"/>
    <property type="project" value="InterPro"/>
</dbReference>
<dbReference type="Gene3D" id="1.20.140.10">
    <property type="entry name" value="Butyryl-CoA Dehydrogenase, subunit A, domain 3"/>
    <property type="match status" value="1"/>
</dbReference>
<evidence type="ECO:0000256" key="3">
    <source>
        <dbReference type="ARBA" id="ARBA00022630"/>
    </source>
</evidence>
<evidence type="ECO:0000256" key="7">
    <source>
        <dbReference type="ARBA" id="ARBA00072305"/>
    </source>
</evidence>
<dbReference type="InterPro" id="IPR009075">
    <property type="entry name" value="AcylCo_DH/oxidase_C"/>
</dbReference>
<dbReference type="SUPFAM" id="SSF47203">
    <property type="entry name" value="Acyl-CoA dehydrogenase C-terminal domain-like"/>
    <property type="match status" value="1"/>
</dbReference>
<evidence type="ECO:0000256" key="2">
    <source>
        <dbReference type="ARBA" id="ARBA00009347"/>
    </source>
</evidence>
<evidence type="ECO:0000256" key="1">
    <source>
        <dbReference type="ARBA" id="ARBA00001974"/>
    </source>
</evidence>
<dbReference type="PROSITE" id="PS00073">
    <property type="entry name" value="ACYL_COA_DH_2"/>
    <property type="match status" value="1"/>
</dbReference>
<dbReference type="InterPro" id="IPR013786">
    <property type="entry name" value="AcylCoA_DH/ox_N"/>
</dbReference>
<evidence type="ECO:0000313" key="9">
    <source>
        <dbReference type="EMBL" id="AUN99308.1"/>
    </source>
</evidence>
<dbReference type="FunFam" id="2.40.110.10:FF:000001">
    <property type="entry name" value="Acyl-CoA dehydrogenase, mitochondrial"/>
    <property type="match status" value="1"/>
</dbReference>
<dbReference type="InterPro" id="IPR006089">
    <property type="entry name" value="Acyl-CoA_DH_CS"/>
</dbReference>
<proteinExistence type="inferred from homology"/>